<comment type="caution">
    <text evidence="3">The sequence shown here is derived from an EMBL/GenBank/DDBJ whole genome shotgun (WGS) entry which is preliminary data.</text>
</comment>
<dbReference type="Proteomes" id="UP001555100">
    <property type="component" value="Unassembled WGS sequence"/>
</dbReference>
<evidence type="ECO:0000313" key="3">
    <source>
        <dbReference type="EMBL" id="MEW6955448.1"/>
    </source>
</evidence>
<dbReference type="SUPFAM" id="SSF63817">
    <property type="entry name" value="Sortase"/>
    <property type="match status" value="1"/>
</dbReference>
<dbReference type="Gene3D" id="2.40.260.10">
    <property type="entry name" value="Sortase"/>
    <property type="match status" value="1"/>
</dbReference>
<dbReference type="InterPro" id="IPR023365">
    <property type="entry name" value="Sortase_dom-sf"/>
</dbReference>
<protein>
    <submittedName>
        <fullName evidence="3">Class C sortase</fullName>
    </submittedName>
</protein>
<dbReference type="InterPro" id="IPR005754">
    <property type="entry name" value="Sortase"/>
</dbReference>
<proteinExistence type="predicted"/>
<accession>A0ABV3NDZ6</accession>
<reference evidence="3 4" key="1">
    <citation type="submission" date="2024-01" db="EMBL/GenBank/DDBJ databases">
        <title>Genomic analysis and antimicrobial resistance profiles of Trueperella pyogenes isolated from domestic and wild animals.</title>
        <authorList>
            <person name="Magossi G."/>
            <person name="Gzyl K.E."/>
            <person name="Holman D.B."/>
            <person name="Amat S."/>
        </authorList>
    </citation>
    <scope>NUCLEOTIDE SEQUENCE [LARGE SCALE GENOMIC DNA]</scope>
    <source>
        <strain evidence="3 4">1494</strain>
    </source>
</reference>
<dbReference type="NCBIfam" id="TIGR01076">
    <property type="entry name" value="sortase_fam"/>
    <property type="match status" value="1"/>
</dbReference>
<name>A0ABV3NDZ6_9ACTO</name>
<dbReference type="EMBL" id="JBAGNM010000028">
    <property type="protein sequence ID" value="MEW6955448.1"/>
    <property type="molecule type" value="Genomic_DNA"/>
</dbReference>
<dbReference type="NCBIfam" id="NF033745">
    <property type="entry name" value="class_C_sortase"/>
    <property type="match status" value="1"/>
</dbReference>
<evidence type="ECO:0000313" key="4">
    <source>
        <dbReference type="Proteomes" id="UP001555100"/>
    </source>
</evidence>
<dbReference type="RefSeq" id="WP_367208642.1">
    <property type="nucleotide sequence ID" value="NZ_JBAGMF010000006.1"/>
</dbReference>
<dbReference type="CDD" id="cd05827">
    <property type="entry name" value="Sortase_C"/>
    <property type="match status" value="1"/>
</dbReference>
<evidence type="ECO:0000256" key="1">
    <source>
        <dbReference type="ARBA" id="ARBA00022801"/>
    </source>
</evidence>
<keyword evidence="4" id="KW-1185">Reference proteome</keyword>
<feature type="transmembrane region" description="Helical" evidence="2">
    <location>
        <begin position="252"/>
        <end position="275"/>
    </location>
</feature>
<gene>
    <name evidence="3" type="ORF">V3M73_10515</name>
</gene>
<keyword evidence="1" id="KW-0378">Hydrolase</keyword>
<dbReference type="Pfam" id="PF04203">
    <property type="entry name" value="Sortase"/>
    <property type="match status" value="1"/>
</dbReference>
<keyword evidence="2" id="KW-0812">Transmembrane</keyword>
<evidence type="ECO:0000256" key="2">
    <source>
        <dbReference type="SAM" id="Phobius"/>
    </source>
</evidence>
<organism evidence="3 4">
    <name type="scientific">Trueperella pyogenes</name>
    <dbReference type="NCBI Taxonomy" id="1661"/>
    <lineage>
        <taxon>Bacteria</taxon>
        <taxon>Bacillati</taxon>
        <taxon>Actinomycetota</taxon>
        <taxon>Actinomycetes</taxon>
        <taxon>Actinomycetales</taxon>
        <taxon>Actinomycetaceae</taxon>
        <taxon>Trueperella</taxon>
    </lineage>
</organism>
<keyword evidence="2" id="KW-1133">Transmembrane helix</keyword>
<keyword evidence="2" id="KW-0472">Membrane</keyword>
<sequence length="290" mass="31317">MKLRSLLVVLTMLIAAAIVSIAPIAQHLYNDSATHATAASYVQAHSRPSIAEPHPSLTAAHAYNKGLPVKLLQDPWGENQHNSGTDYDHYLSLMADTPTMATLTIPALDAHLPIVHGTSDEALLNGVGHFYGSHLPVGGPGTHAVLAGHHTWPGHTYFSHLENLKEGDRIHINAYGENLTYGVVETHLVYPDDLTKIQPQAGRDLLTLVTCITPEGGQLNEYRLLVTAERIDDAGAAPSATPHVPSIHVQAWMYPRIITAGIALTLALGFTAIWISRKNQRSAKQSKESA</sequence>
<dbReference type="InterPro" id="IPR042002">
    <property type="entry name" value="Sortase_C"/>
</dbReference>